<feature type="signal peptide" evidence="2">
    <location>
        <begin position="1"/>
        <end position="24"/>
    </location>
</feature>
<gene>
    <name evidence="3" type="ORF">A3I29_00725</name>
</gene>
<name>A0A1F6NB25_9BACT</name>
<keyword evidence="2" id="KW-0732">Signal</keyword>
<evidence type="ECO:0000256" key="2">
    <source>
        <dbReference type="SAM" id="SignalP"/>
    </source>
</evidence>
<keyword evidence="1" id="KW-0472">Membrane</keyword>
<dbReference type="Proteomes" id="UP000178726">
    <property type="component" value="Unassembled WGS sequence"/>
</dbReference>
<keyword evidence="1" id="KW-1133">Transmembrane helix</keyword>
<dbReference type="PROSITE" id="PS51257">
    <property type="entry name" value="PROKAR_LIPOPROTEIN"/>
    <property type="match status" value="1"/>
</dbReference>
<organism evidence="3 4">
    <name type="scientific">Candidatus Magasanikbacteria bacterium RIFCSPLOWO2_02_FULL_44_11</name>
    <dbReference type="NCBI Taxonomy" id="1798689"/>
    <lineage>
        <taxon>Bacteria</taxon>
        <taxon>Candidatus Magasanikiibacteriota</taxon>
    </lineage>
</organism>
<reference evidence="3 4" key="1">
    <citation type="journal article" date="2016" name="Nat. Commun.">
        <title>Thousands of microbial genomes shed light on interconnected biogeochemical processes in an aquifer system.</title>
        <authorList>
            <person name="Anantharaman K."/>
            <person name="Brown C.T."/>
            <person name="Hug L.A."/>
            <person name="Sharon I."/>
            <person name="Castelle C.J."/>
            <person name="Probst A.J."/>
            <person name="Thomas B.C."/>
            <person name="Singh A."/>
            <person name="Wilkins M.J."/>
            <person name="Karaoz U."/>
            <person name="Brodie E.L."/>
            <person name="Williams K.H."/>
            <person name="Hubbard S.S."/>
            <person name="Banfield J.F."/>
        </authorList>
    </citation>
    <scope>NUCLEOTIDE SEQUENCE [LARGE SCALE GENOMIC DNA]</scope>
</reference>
<protein>
    <submittedName>
        <fullName evidence="3">Uncharacterized protein</fullName>
    </submittedName>
</protein>
<feature type="chain" id="PRO_5009525742" evidence="2">
    <location>
        <begin position="25"/>
        <end position="208"/>
    </location>
</feature>
<proteinExistence type="predicted"/>
<accession>A0A1F6NB25</accession>
<sequence length="208" mass="23072">MIKNIFFFLGISFCAFLIAPTTYACDPLSCLLGGHKQDTLILGEVMSAPDDMDNARGIKIIFIFPQNQISSLKEGDEIGVRNFEGAINFSPEEAKMVAIDKKYVMSLNKDDNFYTPAWGTYEVAGSNYSDAKLVRIKYPDDAALQVFINSGGTERDFHFDGDKVFWRPSNGQKEKLIYSKEKNILWYGAGIGALVLIGGIVLIASTKK</sequence>
<dbReference type="EMBL" id="MFQK01000010">
    <property type="protein sequence ID" value="OGH81125.1"/>
    <property type="molecule type" value="Genomic_DNA"/>
</dbReference>
<dbReference type="AlphaFoldDB" id="A0A1F6NB25"/>
<comment type="caution">
    <text evidence="3">The sequence shown here is derived from an EMBL/GenBank/DDBJ whole genome shotgun (WGS) entry which is preliminary data.</text>
</comment>
<feature type="transmembrane region" description="Helical" evidence="1">
    <location>
        <begin position="184"/>
        <end position="204"/>
    </location>
</feature>
<evidence type="ECO:0000313" key="3">
    <source>
        <dbReference type="EMBL" id="OGH81125.1"/>
    </source>
</evidence>
<evidence type="ECO:0000313" key="4">
    <source>
        <dbReference type="Proteomes" id="UP000178726"/>
    </source>
</evidence>
<evidence type="ECO:0000256" key="1">
    <source>
        <dbReference type="SAM" id="Phobius"/>
    </source>
</evidence>
<keyword evidence="1" id="KW-0812">Transmembrane</keyword>